<dbReference type="AlphaFoldDB" id="A0A177WU07"/>
<accession>A0A177WU07</accession>
<sequence length="112" mass="12354">MARASIDRASCTAVTLQTLKKLLQALSQAIEPDESAIHFTFQQDSTSLAAEILTIVTTELTSDHHGKFIDTLASSLLFDPKTGVLRILRSSKGISRHDRAKVHHLSCHMPFK</sequence>
<reference evidence="1 2" key="2">
    <citation type="submission" date="2016-05" db="EMBL/GenBank/DDBJ databases">
        <title>Lineage-specific infection strategies underlie the spectrum of fungal disease in amphibians.</title>
        <authorList>
            <person name="Cuomo C.A."/>
            <person name="Farrer R.A."/>
            <person name="James T."/>
            <person name="Longcore J."/>
            <person name="Birren B."/>
        </authorList>
    </citation>
    <scope>NUCLEOTIDE SEQUENCE [LARGE SCALE GENOMIC DNA]</scope>
    <source>
        <strain evidence="1 2">JEL423</strain>
    </source>
</reference>
<dbReference type="Proteomes" id="UP000077115">
    <property type="component" value="Unassembled WGS sequence"/>
</dbReference>
<evidence type="ECO:0000313" key="1">
    <source>
        <dbReference type="EMBL" id="OAJ43105.1"/>
    </source>
</evidence>
<gene>
    <name evidence="1" type="ORF">BDEG_26488</name>
</gene>
<dbReference type="VEuPathDB" id="FungiDB:BDEG_26488"/>
<reference evidence="1 2" key="1">
    <citation type="submission" date="2006-10" db="EMBL/GenBank/DDBJ databases">
        <title>The Genome Sequence of Batrachochytrium dendrobatidis JEL423.</title>
        <authorList>
            <consortium name="The Broad Institute Genome Sequencing Platform"/>
            <person name="Birren B."/>
            <person name="Lander E."/>
            <person name="Galagan J."/>
            <person name="Cuomo C."/>
            <person name="Devon K."/>
            <person name="Jaffe D."/>
            <person name="Butler J."/>
            <person name="Alvarez P."/>
            <person name="Gnerre S."/>
            <person name="Grabherr M."/>
            <person name="Kleber M."/>
            <person name="Mauceli E."/>
            <person name="Brockman W."/>
            <person name="Young S."/>
            <person name="LaButti K."/>
            <person name="Sykes S."/>
            <person name="DeCaprio D."/>
            <person name="Crawford M."/>
            <person name="Koehrsen M."/>
            <person name="Engels R."/>
            <person name="Montgomery P."/>
            <person name="Pearson M."/>
            <person name="Howarth C."/>
            <person name="Larson L."/>
            <person name="White J."/>
            <person name="O'Leary S."/>
            <person name="Kodira C."/>
            <person name="Zeng Q."/>
            <person name="Yandava C."/>
            <person name="Alvarado L."/>
            <person name="Longcore J."/>
            <person name="James T."/>
        </authorList>
    </citation>
    <scope>NUCLEOTIDE SEQUENCE [LARGE SCALE GENOMIC DNA]</scope>
    <source>
        <strain evidence="1 2">JEL423</strain>
    </source>
</reference>
<organism evidence="1 2">
    <name type="scientific">Batrachochytrium dendrobatidis (strain JEL423)</name>
    <dbReference type="NCBI Taxonomy" id="403673"/>
    <lineage>
        <taxon>Eukaryota</taxon>
        <taxon>Fungi</taxon>
        <taxon>Fungi incertae sedis</taxon>
        <taxon>Chytridiomycota</taxon>
        <taxon>Chytridiomycota incertae sedis</taxon>
        <taxon>Chytridiomycetes</taxon>
        <taxon>Rhizophydiales</taxon>
        <taxon>Rhizophydiales incertae sedis</taxon>
        <taxon>Batrachochytrium</taxon>
    </lineage>
</organism>
<proteinExistence type="predicted"/>
<protein>
    <submittedName>
        <fullName evidence="1">Uncharacterized protein</fullName>
    </submittedName>
</protein>
<evidence type="ECO:0000313" key="2">
    <source>
        <dbReference type="Proteomes" id="UP000077115"/>
    </source>
</evidence>
<name>A0A177WU07_BATDL</name>
<dbReference type="EMBL" id="DS022309">
    <property type="protein sequence ID" value="OAJ43105.1"/>
    <property type="molecule type" value="Genomic_DNA"/>
</dbReference>